<reference evidence="2 3" key="2">
    <citation type="journal article" date="2023" name="Mol. Biol. Evol.">
        <title>Genomics of Secondarily Temperate Adaptation in the Only Non-Antarctic Icefish.</title>
        <authorList>
            <person name="Rivera-Colon A.G."/>
            <person name="Rayamajhi N."/>
            <person name="Minhas B.F."/>
            <person name="Madrigal G."/>
            <person name="Bilyk K.T."/>
            <person name="Yoon V."/>
            <person name="Hune M."/>
            <person name="Gregory S."/>
            <person name="Cheng C.H.C."/>
            <person name="Catchen J.M."/>
        </authorList>
    </citation>
    <scope>NUCLEOTIDE SEQUENCE [LARGE SCALE GENOMIC DNA]</scope>
    <source>
        <strain evidence="2">JMC-PN-2008</strain>
    </source>
</reference>
<dbReference type="Proteomes" id="UP001346869">
    <property type="component" value="Unassembled WGS sequence"/>
</dbReference>
<organism evidence="2 3">
    <name type="scientific">Eleginops maclovinus</name>
    <name type="common">Patagonian blennie</name>
    <name type="synonym">Eleginus maclovinus</name>
    <dbReference type="NCBI Taxonomy" id="56733"/>
    <lineage>
        <taxon>Eukaryota</taxon>
        <taxon>Metazoa</taxon>
        <taxon>Chordata</taxon>
        <taxon>Craniata</taxon>
        <taxon>Vertebrata</taxon>
        <taxon>Euteleostomi</taxon>
        <taxon>Actinopterygii</taxon>
        <taxon>Neopterygii</taxon>
        <taxon>Teleostei</taxon>
        <taxon>Neoteleostei</taxon>
        <taxon>Acanthomorphata</taxon>
        <taxon>Eupercaria</taxon>
        <taxon>Perciformes</taxon>
        <taxon>Notothenioidei</taxon>
        <taxon>Eleginopidae</taxon>
        <taxon>Eleginops</taxon>
    </lineage>
</organism>
<dbReference type="EMBL" id="JAUZQC010000004">
    <property type="protein sequence ID" value="KAK5872898.1"/>
    <property type="molecule type" value="Genomic_DNA"/>
</dbReference>
<proteinExistence type="predicted"/>
<evidence type="ECO:0000313" key="2">
    <source>
        <dbReference type="EMBL" id="KAK5872898.1"/>
    </source>
</evidence>
<evidence type="ECO:0000313" key="3">
    <source>
        <dbReference type="Proteomes" id="UP001346869"/>
    </source>
</evidence>
<accession>A0AAN7XZH4</accession>
<name>A0AAN7XZH4_ELEMC</name>
<protein>
    <submittedName>
        <fullName evidence="2">Uncharacterized protein</fullName>
    </submittedName>
</protein>
<reference evidence="2 3" key="1">
    <citation type="journal article" date="2023" name="Genes (Basel)">
        <title>Chromosome-Level Genome Assembly and Circadian Gene Repertoire of the Patagonia Blennie Eleginops maclovinus-The Closest Ancestral Proxy of Antarctic Cryonotothenioids.</title>
        <authorList>
            <person name="Cheng C.C."/>
            <person name="Rivera-Colon A.G."/>
            <person name="Minhas B.F."/>
            <person name="Wilson L."/>
            <person name="Rayamajhi N."/>
            <person name="Vargas-Chacoff L."/>
            <person name="Catchen J.M."/>
        </authorList>
    </citation>
    <scope>NUCLEOTIDE SEQUENCE [LARGE SCALE GENOMIC DNA]</scope>
    <source>
        <strain evidence="2">JMC-PN-2008</strain>
    </source>
</reference>
<dbReference type="AlphaFoldDB" id="A0AAN7XZH4"/>
<feature type="region of interest" description="Disordered" evidence="1">
    <location>
        <begin position="1"/>
        <end position="24"/>
    </location>
</feature>
<evidence type="ECO:0000256" key="1">
    <source>
        <dbReference type="SAM" id="MobiDB-lite"/>
    </source>
</evidence>
<keyword evidence="3" id="KW-1185">Reference proteome</keyword>
<gene>
    <name evidence="2" type="ORF">PBY51_013556</name>
</gene>
<sequence>MKSAQRALQRGSTVKPQRGSGAVVTEPEAVITAALEQHCTSGMEGGGQPHGMQNIRGGEEEIENNAKRIWKKPGPNVCIN</sequence>
<comment type="caution">
    <text evidence="2">The sequence shown here is derived from an EMBL/GenBank/DDBJ whole genome shotgun (WGS) entry which is preliminary data.</text>
</comment>